<gene>
    <name evidence="2" type="ORF">RIB2604_01806270</name>
</gene>
<reference evidence="3" key="2">
    <citation type="submission" date="2016-02" db="EMBL/GenBank/DDBJ databases">
        <title>Genome sequencing of Aspergillus luchuensis NBRC 4314.</title>
        <authorList>
            <person name="Yamada O."/>
        </authorList>
    </citation>
    <scope>NUCLEOTIDE SEQUENCE [LARGE SCALE GENOMIC DNA]</scope>
    <source>
        <strain evidence="3">RIB 2604</strain>
    </source>
</reference>
<proteinExistence type="predicted"/>
<dbReference type="Proteomes" id="UP000075230">
    <property type="component" value="Unassembled WGS sequence"/>
</dbReference>
<evidence type="ECO:0000313" key="2">
    <source>
        <dbReference type="EMBL" id="GAT24796.1"/>
    </source>
</evidence>
<accession>A0A146FFZ7</accession>
<feature type="compositionally biased region" description="Basic and acidic residues" evidence="1">
    <location>
        <begin position="64"/>
        <end position="78"/>
    </location>
</feature>
<feature type="region of interest" description="Disordered" evidence="1">
    <location>
        <begin position="40"/>
        <end position="78"/>
    </location>
</feature>
<sequence length="78" mass="9032">MVDISHSNNISRNSDVFHSKFHCYEEIHWVYHLAIHDDDTGQQEAKGQHKQPVIHGESLPVHAESNEESYKHPQDCRG</sequence>
<reference evidence="2 3" key="1">
    <citation type="journal article" date="2016" name="DNA Res.">
        <title>Genome sequence of Aspergillus luchuensis NBRC 4314.</title>
        <authorList>
            <person name="Yamada O."/>
            <person name="Machida M."/>
            <person name="Hosoyama A."/>
            <person name="Goto M."/>
            <person name="Takahashi T."/>
            <person name="Futagami T."/>
            <person name="Yamagata Y."/>
            <person name="Takeuchi M."/>
            <person name="Kobayashi T."/>
            <person name="Koike H."/>
            <person name="Abe K."/>
            <person name="Asai K."/>
            <person name="Arita M."/>
            <person name="Fujita N."/>
            <person name="Fukuda K."/>
            <person name="Higa K."/>
            <person name="Horikawa H."/>
            <person name="Ishikawa T."/>
            <person name="Jinno K."/>
            <person name="Kato Y."/>
            <person name="Kirimura K."/>
            <person name="Mizutani O."/>
            <person name="Nakasone K."/>
            <person name="Sano M."/>
            <person name="Shiraishi Y."/>
            <person name="Tsukahara M."/>
            <person name="Gomi K."/>
        </authorList>
    </citation>
    <scope>NUCLEOTIDE SEQUENCE [LARGE SCALE GENOMIC DNA]</scope>
    <source>
        <strain evidence="2 3">RIB 2604</strain>
    </source>
</reference>
<comment type="caution">
    <text evidence="2">The sequence shown here is derived from an EMBL/GenBank/DDBJ whole genome shotgun (WGS) entry which is preliminary data.</text>
</comment>
<dbReference type="AlphaFoldDB" id="A0A146FFZ7"/>
<evidence type="ECO:0000256" key="1">
    <source>
        <dbReference type="SAM" id="MobiDB-lite"/>
    </source>
</evidence>
<evidence type="ECO:0000313" key="3">
    <source>
        <dbReference type="Proteomes" id="UP000075230"/>
    </source>
</evidence>
<protein>
    <submittedName>
        <fullName evidence="2">Uncharacterized protein</fullName>
    </submittedName>
</protein>
<name>A0A146FFZ7_ASPKA</name>
<dbReference type="EMBL" id="BCWF01000018">
    <property type="protein sequence ID" value="GAT24796.1"/>
    <property type="molecule type" value="Genomic_DNA"/>
</dbReference>
<organism evidence="2 3">
    <name type="scientific">Aspergillus kawachii</name>
    <name type="common">White koji mold</name>
    <name type="synonym">Aspergillus awamori var. kawachi</name>
    <dbReference type="NCBI Taxonomy" id="1069201"/>
    <lineage>
        <taxon>Eukaryota</taxon>
        <taxon>Fungi</taxon>
        <taxon>Dikarya</taxon>
        <taxon>Ascomycota</taxon>
        <taxon>Pezizomycotina</taxon>
        <taxon>Eurotiomycetes</taxon>
        <taxon>Eurotiomycetidae</taxon>
        <taxon>Eurotiales</taxon>
        <taxon>Aspergillaceae</taxon>
        <taxon>Aspergillus</taxon>
        <taxon>Aspergillus subgen. Circumdati</taxon>
    </lineage>
</organism>